<evidence type="ECO:0000313" key="1">
    <source>
        <dbReference type="EMBL" id="ARS64391.1"/>
    </source>
</evidence>
<dbReference type="RefSeq" id="WP_086907511.1">
    <property type="nucleotide sequence ID" value="NZ_CP021324.1"/>
</dbReference>
<reference evidence="1 2" key="1">
    <citation type="journal article" date="2017" name="Environ. Microbiol.">
        <title>Genome and epigenome of a novel marine Thaumarchaeota strain suggest viral infection, phosphorothioation DNA modification and multiple restriction systems.</title>
        <authorList>
            <person name="Ahlgren N.A."/>
            <person name="Chen Y."/>
            <person name="Needham D.M."/>
            <person name="Parada A.E."/>
            <person name="Sachdeva R."/>
            <person name="Trinh V."/>
            <person name="Chen T."/>
            <person name="Fuhrman J.A."/>
        </authorList>
    </citation>
    <scope>NUCLEOTIDE SEQUENCE [LARGE SCALE GENOMIC DNA]</scope>
    <source>
        <strain evidence="1 2">SPOT01</strain>
    </source>
</reference>
<sequence length="214" mass="24427">MNSLKNAELFAKTKHGGKLNGIGVSFSNHLENVVNRLKSLGVIDEEVLCAGWLQDILEHTDTSFDELFEKFGRRVSTLILSLTETKLVIDTNDNSTLSLTKKRTISKKQRQKEYGIKIKESELDAKLIKLCDISANLSELKNQVISKSKKRRILRELRYYLLIIEKDLAMHTKYPQIITLLETINQNLKIQNNNVVKLKKKSSTGTKQSKKNKA</sequence>
<dbReference type="PANTHER" id="PTHR46246">
    <property type="entry name" value="GUANOSINE-3',5'-BIS(DIPHOSPHATE) 3'-PYROPHOSPHOHYDROLASE MESH1"/>
    <property type="match status" value="1"/>
</dbReference>
<gene>
    <name evidence="1" type="ORF">NMSP_0771</name>
</gene>
<name>A0A2Z2HJY7_9ARCH</name>
<dbReference type="OrthoDB" id="120252at2157"/>
<keyword evidence="2" id="KW-1185">Reference proteome</keyword>
<dbReference type="EMBL" id="CP021324">
    <property type="protein sequence ID" value="ARS64391.1"/>
    <property type="molecule type" value="Genomic_DNA"/>
</dbReference>
<organism evidence="1 2">
    <name type="scientific">Candidatus Nitrosomarinus catalinensis</name>
    <dbReference type="NCBI Taxonomy" id="1898749"/>
    <lineage>
        <taxon>Archaea</taxon>
        <taxon>Nitrososphaerota</taxon>
        <taxon>Nitrososphaeria</taxon>
        <taxon>Nitrosopumilales</taxon>
        <taxon>Nitrosopumilaceae</taxon>
        <taxon>Candidatus Nitrosomarinus</taxon>
    </lineage>
</organism>
<dbReference type="KEGG" id="nct:NMSP_0771"/>
<dbReference type="SUPFAM" id="SSF109604">
    <property type="entry name" value="HD-domain/PDEase-like"/>
    <property type="match status" value="1"/>
</dbReference>
<dbReference type="PANTHER" id="PTHR46246:SF1">
    <property type="entry name" value="GUANOSINE-3',5'-BIS(DIPHOSPHATE) 3'-PYROPHOSPHOHYDROLASE MESH1"/>
    <property type="match status" value="1"/>
</dbReference>
<protein>
    <submittedName>
        <fullName evidence="1">Bifunctional (P)ppGpp synthetase II/ guanosine-3',5'-bis pyrophosphate 3'-pyrophosphohydrolase</fullName>
    </submittedName>
</protein>
<dbReference type="GO" id="GO:0008893">
    <property type="term" value="F:guanosine-3',5'-bis(diphosphate) 3'-diphosphatase activity"/>
    <property type="evidence" value="ECO:0007669"/>
    <property type="project" value="TreeGrafter"/>
</dbReference>
<dbReference type="Pfam" id="PF13328">
    <property type="entry name" value="HD_4"/>
    <property type="match status" value="1"/>
</dbReference>
<dbReference type="AlphaFoldDB" id="A0A2Z2HJY7"/>
<accession>A0A2Z2HJY7</accession>
<evidence type="ECO:0000313" key="2">
    <source>
        <dbReference type="Proteomes" id="UP000249949"/>
    </source>
</evidence>
<dbReference type="Proteomes" id="UP000249949">
    <property type="component" value="Chromosome"/>
</dbReference>
<dbReference type="Gene3D" id="1.10.3210.10">
    <property type="entry name" value="Hypothetical protein af1432"/>
    <property type="match status" value="1"/>
</dbReference>
<dbReference type="InterPro" id="IPR052194">
    <property type="entry name" value="MESH1"/>
</dbReference>
<dbReference type="GeneID" id="32901250"/>
<proteinExistence type="predicted"/>
<keyword evidence="1" id="KW-0378">Hydrolase</keyword>